<accession>A0ABW7WUZ7</accession>
<dbReference type="EMBL" id="JBIRYO010000002">
    <property type="protein sequence ID" value="MFI2472629.1"/>
    <property type="molecule type" value="Genomic_DNA"/>
</dbReference>
<proteinExistence type="inferred from homology"/>
<dbReference type="Proteomes" id="UP001611415">
    <property type="component" value="Unassembled WGS sequence"/>
</dbReference>
<dbReference type="Gene3D" id="1.20.1260.20">
    <property type="entry name" value="PPE superfamily"/>
    <property type="match status" value="1"/>
</dbReference>
<dbReference type="Pfam" id="PF00823">
    <property type="entry name" value="PPE"/>
    <property type="match status" value="1"/>
</dbReference>
<feature type="compositionally biased region" description="Low complexity" evidence="2">
    <location>
        <begin position="247"/>
        <end position="298"/>
    </location>
</feature>
<evidence type="ECO:0000256" key="1">
    <source>
        <dbReference type="ARBA" id="ARBA00010652"/>
    </source>
</evidence>
<evidence type="ECO:0000256" key="2">
    <source>
        <dbReference type="SAM" id="MobiDB-lite"/>
    </source>
</evidence>
<feature type="region of interest" description="Disordered" evidence="2">
    <location>
        <begin position="220"/>
        <end position="354"/>
    </location>
</feature>
<feature type="compositionally biased region" description="Basic and acidic residues" evidence="2">
    <location>
        <begin position="330"/>
        <end position="343"/>
    </location>
</feature>
<evidence type="ECO:0000313" key="5">
    <source>
        <dbReference type="Proteomes" id="UP001611415"/>
    </source>
</evidence>
<keyword evidence="5" id="KW-1185">Reference proteome</keyword>
<name>A0ABW7WUZ7_9NOCA</name>
<feature type="domain" description="PPE" evidence="3">
    <location>
        <begin position="46"/>
        <end position="186"/>
    </location>
</feature>
<dbReference type="SUPFAM" id="SSF140453">
    <property type="entry name" value="EsxAB dimer-like"/>
    <property type="match status" value="1"/>
</dbReference>
<evidence type="ECO:0000259" key="3">
    <source>
        <dbReference type="Pfam" id="PF00823"/>
    </source>
</evidence>
<dbReference type="InterPro" id="IPR038332">
    <property type="entry name" value="PPE_sf"/>
</dbReference>
<comment type="caution">
    <text evidence="4">The sequence shown here is derived from an EMBL/GenBank/DDBJ whole genome shotgun (WGS) entry which is preliminary data.</text>
</comment>
<dbReference type="InterPro" id="IPR000030">
    <property type="entry name" value="PPE_dom"/>
</dbReference>
<dbReference type="RefSeq" id="WP_397091094.1">
    <property type="nucleotide sequence ID" value="NZ_JBIRYO010000002.1"/>
</dbReference>
<evidence type="ECO:0000313" key="4">
    <source>
        <dbReference type="EMBL" id="MFI2472629.1"/>
    </source>
</evidence>
<protein>
    <recommendedName>
        <fullName evidence="3">PPE domain-containing protein</fullName>
    </recommendedName>
</protein>
<gene>
    <name evidence="4" type="ORF">ACH49W_04560</name>
</gene>
<sequence length="429" mass="43379">MREIPYQTERAPHTRVDPAYAPSVEVFDNLSHQEIHGKVQLLDPAAIDAGRQAWQSSASGITDSVAQAHNEIRSTIADGWRGGAAQTAADAVRDFEQRGQQLADVMATVAQRLGQAGDAAETLRSAVGSPSGAEPDLAAALLDPNQATGNVVTQKATEHDRQDVVQAMDSIYANAFLQSGSDVPAFPDDAPILPAGVAPGGTGPGATSALPVADNAQTAGAQPVSTVAATPVSAVETTRETEPEPQRPAATDTTPATVTPAAAPVATPSGADIAPAAAKTVPAAGDPPAAGGAPSAPDRLPRQGISAPVITASTALPGATLPGSGAGSAEDERKREERRKDANGEAVTGMGAGAVGGLMGGAIAAADTTRHGSSVASKAAAARAEDEDDELHWIDDDLTFLEPADETGELIGELDPTTPPVVGEWTELE</sequence>
<dbReference type="InterPro" id="IPR036689">
    <property type="entry name" value="ESAT-6-like_sf"/>
</dbReference>
<feature type="compositionally biased region" description="Low complexity" evidence="2">
    <location>
        <begin position="223"/>
        <end position="236"/>
    </location>
</feature>
<organism evidence="4 5">
    <name type="scientific">Nocardia xishanensis</name>
    <dbReference type="NCBI Taxonomy" id="238964"/>
    <lineage>
        <taxon>Bacteria</taxon>
        <taxon>Bacillati</taxon>
        <taxon>Actinomycetota</taxon>
        <taxon>Actinomycetes</taxon>
        <taxon>Mycobacteriales</taxon>
        <taxon>Nocardiaceae</taxon>
        <taxon>Nocardia</taxon>
    </lineage>
</organism>
<reference evidence="4 5" key="1">
    <citation type="submission" date="2024-10" db="EMBL/GenBank/DDBJ databases">
        <title>The Natural Products Discovery Center: Release of the First 8490 Sequenced Strains for Exploring Actinobacteria Biosynthetic Diversity.</title>
        <authorList>
            <person name="Kalkreuter E."/>
            <person name="Kautsar S.A."/>
            <person name="Yang D."/>
            <person name="Bader C.D."/>
            <person name="Teijaro C.N."/>
            <person name="Fluegel L."/>
            <person name="Davis C.M."/>
            <person name="Simpson J.R."/>
            <person name="Lauterbach L."/>
            <person name="Steele A.D."/>
            <person name="Gui C."/>
            <person name="Meng S."/>
            <person name="Li G."/>
            <person name="Viehrig K."/>
            <person name="Ye F."/>
            <person name="Su P."/>
            <person name="Kiefer A.F."/>
            <person name="Nichols A."/>
            <person name="Cepeda A.J."/>
            <person name="Yan W."/>
            <person name="Fan B."/>
            <person name="Jiang Y."/>
            <person name="Adhikari A."/>
            <person name="Zheng C.-J."/>
            <person name="Schuster L."/>
            <person name="Cowan T.M."/>
            <person name="Smanski M.J."/>
            <person name="Chevrette M.G."/>
            <person name="De Carvalho L.P.S."/>
            <person name="Shen B."/>
        </authorList>
    </citation>
    <scope>NUCLEOTIDE SEQUENCE [LARGE SCALE GENOMIC DNA]</scope>
    <source>
        <strain evidence="4 5">NPDC019275</strain>
    </source>
</reference>
<comment type="similarity">
    <text evidence="1">Belongs to the mycobacterial PPE family.</text>
</comment>